<name>A0ABN1CMI1_SACER</name>
<evidence type="ECO:0000313" key="2">
    <source>
        <dbReference type="Proteomes" id="UP001500729"/>
    </source>
</evidence>
<reference evidence="1 2" key="1">
    <citation type="journal article" date="2019" name="Int. J. Syst. Evol. Microbiol.">
        <title>The Global Catalogue of Microorganisms (GCM) 10K type strain sequencing project: providing services to taxonomists for standard genome sequencing and annotation.</title>
        <authorList>
            <consortium name="The Broad Institute Genomics Platform"/>
            <consortium name="The Broad Institute Genome Sequencing Center for Infectious Disease"/>
            <person name="Wu L."/>
            <person name="Ma J."/>
        </authorList>
    </citation>
    <scope>NUCLEOTIDE SEQUENCE [LARGE SCALE GENOMIC DNA]</scope>
    <source>
        <strain evidence="1 2">JCM 10303</strain>
    </source>
</reference>
<gene>
    <name evidence="1" type="ORF">GCM10009533_21570</name>
</gene>
<dbReference type="PANTHER" id="PTHR37816:SF1">
    <property type="entry name" value="TOXIN"/>
    <property type="match status" value="1"/>
</dbReference>
<dbReference type="Gene3D" id="3.40.50.300">
    <property type="entry name" value="P-loop containing nucleotide triphosphate hydrolases"/>
    <property type="match status" value="1"/>
</dbReference>
<evidence type="ECO:0000313" key="1">
    <source>
        <dbReference type="EMBL" id="GAA0522127.1"/>
    </source>
</evidence>
<comment type="caution">
    <text evidence="1">The sequence shown here is derived from an EMBL/GenBank/DDBJ whole genome shotgun (WGS) entry which is preliminary data.</text>
</comment>
<dbReference type="InterPro" id="IPR027417">
    <property type="entry name" value="P-loop_NTPase"/>
</dbReference>
<dbReference type="Proteomes" id="UP001500729">
    <property type="component" value="Unassembled WGS sequence"/>
</dbReference>
<dbReference type="SUPFAM" id="SSF52540">
    <property type="entry name" value="P-loop containing nucleoside triphosphate hydrolases"/>
    <property type="match status" value="1"/>
</dbReference>
<dbReference type="EMBL" id="BAAAGS010000011">
    <property type="protein sequence ID" value="GAA0522127.1"/>
    <property type="molecule type" value="Genomic_DNA"/>
</dbReference>
<proteinExistence type="predicted"/>
<dbReference type="PANTHER" id="PTHR37816">
    <property type="entry name" value="YALI0E33011P"/>
    <property type="match status" value="1"/>
</dbReference>
<protein>
    <submittedName>
        <fullName evidence="1">AAA family ATPase</fullName>
    </submittedName>
</protein>
<keyword evidence="2" id="KW-1185">Reference proteome</keyword>
<sequence>MADRIARRILVYGVTGSGKSTAAQRISRATGVPWHPVDDLTWEPGWVEVPPEEQRRRIARICAQDEWILDAAYGKWLEIPLARAELVVALDYPRWLSLSRLLRRTAGRVVDKRTVCNGNRETLRTVLSRDSILLWHFRSFARKRRRMREWAADPSGPAVHRFGRPRDLRAWIDALGATEAR</sequence>
<dbReference type="RefSeq" id="WP_009949807.1">
    <property type="nucleotide sequence ID" value="NZ_BAAAGS010000011.1"/>
</dbReference>
<dbReference type="InterPro" id="IPR052922">
    <property type="entry name" value="Cytidylate_Kinase-2"/>
</dbReference>
<accession>A0ABN1CMI1</accession>
<organism evidence="1 2">
    <name type="scientific">Saccharopolyspora erythraea</name>
    <name type="common">Streptomyces erythraeus</name>
    <dbReference type="NCBI Taxonomy" id="1836"/>
    <lineage>
        <taxon>Bacteria</taxon>
        <taxon>Bacillati</taxon>
        <taxon>Actinomycetota</taxon>
        <taxon>Actinomycetes</taxon>
        <taxon>Pseudonocardiales</taxon>
        <taxon>Pseudonocardiaceae</taxon>
        <taxon>Saccharopolyspora</taxon>
    </lineage>
</organism>